<protein>
    <submittedName>
        <fullName evidence="2">Uncharacterized protein</fullName>
    </submittedName>
</protein>
<organism evidence="2 3">
    <name type="scientific">Trametes pubescens</name>
    <name type="common">White-rot fungus</name>
    <dbReference type="NCBI Taxonomy" id="154538"/>
    <lineage>
        <taxon>Eukaryota</taxon>
        <taxon>Fungi</taxon>
        <taxon>Dikarya</taxon>
        <taxon>Basidiomycota</taxon>
        <taxon>Agaricomycotina</taxon>
        <taxon>Agaricomycetes</taxon>
        <taxon>Polyporales</taxon>
        <taxon>Polyporaceae</taxon>
        <taxon>Trametes</taxon>
    </lineage>
</organism>
<dbReference type="Proteomes" id="UP000184267">
    <property type="component" value="Unassembled WGS sequence"/>
</dbReference>
<feature type="compositionally biased region" description="Low complexity" evidence="1">
    <location>
        <begin position="18"/>
        <end position="37"/>
    </location>
</feature>
<evidence type="ECO:0000256" key="1">
    <source>
        <dbReference type="SAM" id="MobiDB-lite"/>
    </source>
</evidence>
<proteinExistence type="predicted"/>
<reference evidence="2 3" key="1">
    <citation type="submission" date="2016-10" db="EMBL/GenBank/DDBJ databases">
        <title>Genome sequence of the basidiomycete white-rot fungus Trametes pubescens.</title>
        <authorList>
            <person name="Makela M.R."/>
            <person name="Granchi Z."/>
            <person name="Peng M."/>
            <person name="De Vries R.P."/>
            <person name="Grigoriev I."/>
            <person name="Riley R."/>
            <person name="Hilden K."/>
        </authorList>
    </citation>
    <scope>NUCLEOTIDE SEQUENCE [LARGE SCALE GENOMIC DNA]</scope>
    <source>
        <strain evidence="2 3">FBCC735</strain>
    </source>
</reference>
<dbReference type="AlphaFoldDB" id="A0A1M2W018"/>
<dbReference type="OMA" id="SPKEHGQ"/>
<feature type="region of interest" description="Disordered" evidence="1">
    <location>
        <begin position="1"/>
        <end position="37"/>
    </location>
</feature>
<accession>A0A1M2W018</accession>
<dbReference type="EMBL" id="MNAD01000425">
    <property type="protein sequence ID" value="OJT13126.1"/>
    <property type="molecule type" value="Genomic_DNA"/>
</dbReference>
<keyword evidence="3" id="KW-1185">Reference proteome</keyword>
<comment type="caution">
    <text evidence="2">The sequence shown here is derived from an EMBL/GenBank/DDBJ whole genome shotgun (WGS) entry which is preliminary data.</text>
</comment>
<evidence type="ECO:0000313" key="3">
    <source>
        <dbReference type="Proteomes" id="UP000184267"/>
    </source>
</evidence>
<gene>
    <name evidence="2" type="ORF">TRAPUB_10330</name>
</gene>
<sequence length="155" mass="16195">MKTPTIPSPPISGFAADSSKPSESQVSSSAPTSPSLISPTLARLSFQALTNFIPVPSLLWSPRSGGGCFDASASDSSMSSSGSAGHVRSDSSFVNATATAVAKPQASRERTFVPKEKQLEKLRVRLEEERKQGSQGAVTGLGFQVRRTASGILNI</sequence>
<name>A0A1M2W018_TRAPU</name>
<evidence type="ECO:0000313" key="2">
    <source>
        <dbReference type="EMBL" id="OJT13126.1"/>
    </source>
</evidence>
<feature type="compositionally biased region" description="Pro residues" evidence="1">
    <location>
        <begin position="1"/>
        <end position="10"/>
    </location>
</feature>
<feature type="region of interest" description="Disordered" evidence="1">
    <location>
        <begin position="70"/>
        <end position="90"/>
    </location>
</feature>